<reference evidence="2" key="1">
    <citation type="journal article" date="2014" name="Int. J. Syst. Evol. Microbiol.">
        <title>Complete genome sequence of Corynebacterium casei LMG S-19264T (=DSM 44701T), isolated from a smear-ripened cheese.</title>
        <authorList>
            <consortium name="US DOE Joint Genome Institute (JGI-PGF)"/>
            <person name="Walter F."/>
            <person name="Albersmeier A."/>
            <person name="Kalinowski J."/>
            <person name="Ruckert C."/>
        </authorList>
    </citation>
    <scope>NUCLEOTIDE SEQUENCE</scope>
    <source>
        <strain evidence="2">CGMCC 1.10998</strain>
    </source>
</reference>
<evidence type="ECO:0000313" key="3">
    <source>
        <dbReference type="Proteomes" id="UP000637423"/>
    </source>
</evidence>
<organism evidence="2 3">
    <name type="scientific">Undibacterium terreum</name>
    <dbReference type="NCBI Taxonomy" id="1224302"/>
    <lineage>
        <taxon>Bacteria</taxon>
        <taxon>Pseudomonadati</taxon>
        <taxon>Pseudomonadota</taxon>
        <taxon>Betaproteobacteria</taxon>
        <taxon>Burkholderiales</taxon>
        <taxon>Oxalobacteraceae</taxon>
        <taxon>Undibacterium</taxon>
    </lineage>
</organism>
<keyword evidence="1" id="KW-1133">Transmembrane helix</keyword>
<dbReference type="Proteomes" id="UP000637423">
    <property type="component" value="Unassembled WGS sequence"/>
</dbReference>
<dbReference type="EMBL" id="BMED01000001">
    <property type="protein sequence ID" value="GGC58152.1"/>
    <property type="molecule type" value="Genomic_DNA"/>
</dbReference>
<dbReference type="AlphaFoldDB" id="A0A916U5B3"/>
<keyword evidence="1" id="KW-0472">Membrane</keyword>
<sequence length="79" mass="9171">MAMDRRLRDDGELDMMVLIDGFKIKRLKIIVVRYCLKADSGKIVDRIGCRTSLLALTFFCATDLFMETPFLVFWTIFDA</sequence>
<gene>
    <name evidence="2" type="ORF">GCM10011396_01210</name>
</gene>
<proteinExistence type="predicted"/>
<accession>A0A916U5B3</accession>
<evidence type="ECO:0000256" key="1">
    <source>
        <dbReference type="SAM" id="Phobius"/>
    </source>
</evidence>
<protein>
    <submittedName>
        <fullName evidence="2">Uncharacterized protein</fullName>
    </submittedName>
</protein>
<name>A0A916U5B3_9BURK</name>
<feature type="transmembrane region" description="Helical" evidence="1">
    <location>
        <begin position="53"/>
        <end position="77"/>
    </location>
</feature>
<keyword evidence="3" id="KW-1185">Reference proteome</keyword>
<keyword evidence="1" id="KW-0812">Transmembrane</keyword>
<reference evidence="2" key="2">
    <citation type="submission" date="2020-09" db="EMBL/GenBank/DDBJ databases">
        <authorList>
            <person name="Sun Q."/>
            <person name="Zhou Y."/>
        </authorList>
    </citation>
    <scope>NUCLEOTIDE SEQUENCE</scope>
    <source>
        <strain evidence="2">CGMCC 1.10998</strain>
    </source>
</reference>
<evidence type="ECO:0000313" key="2">
    <source>
        <dbReference type="EMBL" id="GGC58152.1"/>
    </source>
</evidence>
<comment type="caution">
    <text evidence="2">The sequence shown here is derived from an EMBL/GenBank/DDBJ whole genome shotgun (WGS) entry which is preliminary data.</text>
</comment>